<dbReference type="Gene3D" id="3.90.180.10">
    <property type="entry name" value="Medium-chain alcohol dehydrogenases, catalytic domain"/>
    <property type="match status" value="1"/>
</dbReference>
<dbReference type="InterPro" id="IPR036188">
    <property type="entry name" value="FAD/NAD-bd_sf"/>
</dbReference>
<dbReference type="InterPro" id="IPR029058">
    <property type="entry name" value="AB_hydrolase_fold"/>
</dbReference>
<dbReference type="PROSITE" id="PS00059">
    <property type="entry name" value="ADH_ZINC"/>
    <property type="match status" value="1"/>
</dbReference>
<dbReference type="PROSITE" id="PS00065">
    <property type="entry name" value="D_2_HYDROXYACID_DH_1"/>
    <property type="match status" value="1"/>
</dbReference>
<dbReference type="GO" id="GO:0008270">
    <property type="term" value="F:zinc ion binding"/>
    <property type="evidence" value="ECO:0007669"/>
    <property type="project" value="InterPro"/>
</dbReference>
<feature type="domain" description="Carboxylesterase type B" evidence="4">
    <location>
        <begin position="663"/>
        <end position="1079"/>
    </location>
</feature>
<dbReference type="InterPro" id="IPR029752">
    <property type="entry name" value="D-isomer_DH_CS1"/>
</dbReference>
<dbReference type="Pfam" id="PF01266">
    <property type="entry name" value="DAO"/>
    <property type="match status" value="1"/>
</dbReference>
<evidence type="ECO:0000259" key="3">
    <source>
        <dbReference type="Pfam" id="PF00107"/>
    </source>
</evidence>
<comment type="caution">
    <text evidence="6">The sequence shown here is derived from an EMBL/GenBank/DDBJ whole genome shotgun (WGS) entry which is preliminary data.</text>
</comment>
<evidence type="ECO:0000256" key="1">
    <source>
        <dbReference type="ARBA" id="ARBA00005964"/>
    </source>
</evidence>
<organism evidence="6 7">
    <name type="scientific">Fusarium oligoseptatum</name>
    <dbReference type="NCBI Taxonomy" id="2604345"/>
    <lineage>
        <taxon>Eukaryota</taxon>
        <taxon>Fungi</taxon>
        <taxon>Dikarya</taxon>
        <taxon>Ascomycota</taxon>
        <taxon>Pezizomycotina</taxon>
        <taxon>Sordariomycetes</taxon>
        <taxon>Hypocreomycetidae</taxon>
        <taxon>Hypocreales</taxon>
        <taxon>Nectriaceae</taxon>
        <taxon>Fusarium</taxon>
        <taxon>Fusarium solani species complex</taxon>
    </lineage>
</organism>
<dbReference type="Proteomes" id="UP000287144">
    <property type="component" value="Unassembled WGS sequence"/>
</dbReference>
<dbReference type="AlphaFoldDB" id="A0A428T6G0"/>
<dbReference type="PANTHER" id="PTHR43142:SF1">
    <property type="entry name" value="CARBOXYLIC ESTER HYDROLASE"/>
    <property type="match status" value="1"/>
</dbReference>
<dbReference type="SUPFAM" id="SSF53474">
    <property type="entry name" value="alpha/beta-Hydrolases"/>
    <property type="match status" value="1"/>
</dbReference>
<dbReference type="Gene3D" id="3.40.50.720">
    <property type="entry name" value="NAD(P)-binding Rossmann-like Domain"/>
    <property type="match status" value="1"/>
</dbReference>
<dbReference type="Pfam" id="PF00107">
    <property type="entry name" value="ADH_zinc_N"/>
    <property type="match status" value="1"/>
</dbReference>
<feature type="domain" description="FAD dependent oxidoreductase" evidence="5">
    <location>
        <begin position="192"/>
        <end position="587"/>
    </location>
</feature>
<evidence type="ECO:0000259" key="4">
    <source>
        <dbReference type="Pfam" id="PF00135"/>
    </source>
</evidence>
<dbReference type="Gene3D" id="3.50.50.60">
    <property type="entry name" value="FAD/NAD(P)-binding domain"/>
    <property type="match status" value="1"/>
</dbReference>
<dbReference type="STRING" id="1325735.A0A428T6G0"/>
<evidence type="ECO:0000259" key="5">
    <source>
        <dbReference type="Pfam" id="PF01266"/>
    </source>
</evidence>
<dbReference type="InterPro" id="IPR013149">
    <property type="entry name" value="ADH-like_C"/>
</dbReference>
<dbReference type="InterPro" id="IPR036291">
    <property type="entry name" value="NAD(P)-bd_dom_sf"/>
</dbReference>
<dbReference type="PANTHER" id="PTHR43142">
    <property type="entry name" value="CARBOXYLIC ESTER HYDROLASE"/>
    <property type="match status" value="1"/>
</dbReference>
<reference evidence="6 7" key="1">
    <citation type="submission" date="2017-06" db="EMBL/GenBank/DDBJ databases">
        <title>Comparative genomic analysis of Ambrosia Fusariam Clade fungi.</title>
        <authorList>
            <person name="Stajich J.E."/>
            <person name="Carrillo J."/>
            <person name="Kijimoto T."/>
            <person name="Eskalen A."/>
            <person name="O'Donnell K."/>
            <person name="Kasson M."/>
        </authorList>
    </citation>
    <scope>NUCLEOTIDE SEQUENCE [LARGE SCALE GENOMIC DNA]</scope>
    <source>
        <strain evidence="6 7">NRRL62579</strain>
    </source>
</reference>
<dbReference type="Gene3D" id="3.30.9.10">
    <property type="entry name" value="D-Amino Acid Oxidase, subunit A, domain 2"/>
    <property type="match status" value="1"/>
</dbReference>
<proteinExistence type="inferred from homology"/>
<dbReference type="PROSITE" id="PS00122">
    <property type="entry name" value="CARBOXYLESTERASE_B_1"/>
    <property type="match status" value="1"/>
</dbReference>
<name>A0A428T6G0_9HYPO</name>
<dbReference type="SUPFAM" id="SSF51735">
    <property type="entry name" value="NAD(P)-binding Rossmann-fold domains"/>
    <property type="match status" value="1"/>
</dbReference>
<dbReference type="Pfam" id="PF00135">
    <property type="entry name" value="COesterase"/>
    <property type="match status" value="1"/>
</dbReference>
<evidence type="ECO:0000256" key="2">
    <source>
        <dbReference type="ARBA" id="ARBA00022801"/>
    </source>
</evidence>
<dbReference type="SUPFAM" id="SSF50129">
    <property type="entry name" value="GroES-like"/>
    <property type="match status" value="1"/>
</dbReference>
<evidence type="ECO:0000313" key="7">
    <source>
        <dbReference type="Proteomes" id="UP000287144"/>
    </source>
</evidence>
<dbReference type="InterPro" id="IPR011032">
    <property type="entry name" value="GroES-like_sf"/>
</dbReference>
<evidence type="ECO:0000313" key="6">
    <source>
        <dbReference type="EMBL" id="RSL97608.1"/>
    </source>
</evidence>
<comment type="similarity">
    <text evidence="1">Belongs to the type-B carboxylesterase/lipase family.</text>
</comment>
<accession>A0A428T6G0</accession>
<dbReference type="InterPro" id="IPR019826">
    <property type="entry name" value="Carboxylesterase_B_AS"/>
</dbReference>
<dbReference type="GO" id="GO:0016491">
    <property type="term" value="F:oxidoreductase activity"/>
    <property type="evidence" value="ECO:0007669"/>
    <property type="project" value="UniProtKB-KW"/>
</dbReference>
<evidence type="ECO:0008006" key="8">
    <source>
        <dbReference type="Google" id="ProtNLM"/>
    </source>
</evidence>
<dbReference type="InterPro" id="IPR006076">
    <property type="entry name" value="FAD-dep_OxRdtase"/>
</dbReference>
<gene>
    <name evidence="6" type="ORF">CEP52_010800</name>
</gene>
<sequence length="1142" mass="124684">MVLGHEGVGIVEAIGDSVTTLKVGDRVVRESSGITDRVGVLGLGGLGHLAVQYAAKMGCHVTVYSHSSGKAEAARSLGASDFQVMVGGPLPGRAVDCLLLAGAQHPDWSTVLSLVRRGGVISAMTVDSSELRCPYGEILMNAIRIQGSLPAAPNVQREMLSFSALHKIKPIVETFSFNEDGIDEAMTKLREVIIGSGITGIAVAHCLLNHPEASTLRVTMLEARGSVTGATGRNGGHLVSDSDSLFPALVKAVGLELAVETVRFSEANIRRLRELVNQLDPKDRQAVEFRNVTTSTAFEDQESFEEAVDGVRQLLKAHPNGDLKYRASSQEEATETFGYGRVAGVIEQHGVAALWPYRLLTTILASLKRDFPHSFSLETHTPVQSIHHRHDASQTYPYTLHTPRGSLLAKQIIHCTNGYSGNLIPNLIGKLYPLKGTMSTQRMGPLFPNRGEKVSWAHVSKGSYDAETGHIHLGLYYAQQNAKTGVVFLGGESQKLATLISTDDSTVAEDAHKTLCSVAPRIWKDASPQPLEVWSGIMGFTTDGMPLVGKLPPSLSGRTGDGEWLAAGFNGHGMDKCWLSGEAIAKMLLGEEVPEFPRAYLLSDQRVESWTPEKAAETLMDHIMLGGAPPSSRLYAPNPPEYNGDDPLVPVDIAPHFEEPPEDELNCLVMNITTPSTDPGTKLPVMVYIHGGSLLFGGANKGVFDSVNFVTHAAARNTPVVSVNFNYRVGLGGFLASSVIKADLERDGHQGFGNFGLYDQQVLLNWVNRYIASFGGDPGNVTIYGESAGGISVSHHLVAKKPAPFHRAIAMSGNLNTIPTWTLSHHEKHYRALLEYLGIDPDSPSSLEQLRSVPEHVVASATIPVEGHLNATGNPCDDGVFHSAKPTFSTIASPPVWLKSYMVGDTADEGMLFTEAFRERDFSTIKSQMMAWLSPEATDTILELYGIMPGLKEEGFVKRMEEMAADALFKSHNWVAAHRSNIPQTFGYHFDQVCSHESIFKGQAYHALDLLYLFLNFDEHLTEGQRKLARNMADHFIDFAYGRDPWPRMSEGGRWMRYGPDETCKPVTETEDDKVRMYSRMQKIMDMGVYQEFTLAVDWIAGERDKMGAFPRNHDGAECKPRDMEALTALSGEVGRQEAIPA</sequence>
<protein>
    <recommendedName>
        <fullName evidence="8">Carboxylesterase type B domain-containing protein</fullName>
    </recommendedName>
</protein>
<feature type="domain" description="Alcohol dehydrogenase-like C-terminal" evidence="3">
    <location>
        <begin position="45"/>
        <end position="162"/>
    </location>
</feature>
<dbReference type="InterPro" id="IPR002018">
    <property type="entry name" value="CarbesteraseB"/>
</dbReference>
<keyword evidence="2" id="KW-0378">Hydrolase</keyword>
<dbReference type="EMBL" id="NKCK01000124">
    <property type="protein sequence ID" value="RSL97608.1"/>
    <property type="molecule type" value="Genomic_DNA"/>
</dbReference>
<dbReference type="InterPro" id="IPR002328">
    <property type="entry name" value="ADH_Zn_CS"/>
</dbReference>
<dbReference type="Gene3D" id="3.40.50.1820">
    <property type="entry name" value="alpha/beta hydrolase"/>
    <property type="match status" value="1"/>
</dbReference>
<dbReference type="GO" id="GO:0016787">
    <property type="term" value="F:hydrolase activity"/>
    <property type="evidence" value="ECO:0007669"/>
    <property type="project" value="UniProtKB-KW"/>
</dbReference>
<keyword evidence="7" id="KW-1185">Reference proteome</keyword>
<dbReference type="SUPFAM" id="SSF51905">
    <property type="entry name" value="FAD/NAD(P)-binding domain"/>
    <property type="match status" value="1"/>
</dbReference>